<dbReference type="AlphaFoldDB" id="A0A8J2HNK5"/>
<keyword evidence="8 11" id="KW-0675">Receptor</keyword>
<dbReference type="PANTHER" id="PTHR21137:SF35">
    <property type="entry name" value="ODORANT RECEPTOR 19A-RELATED"/>
    <property type="match status" value="1"/>
</dbReference>
<proteinExistence type="predicted"/>
<evidence type="ECO:0000313" key="11">
    <source>
        <dbReference type="EMBL" id="CAG5102446.1"/>
    </source>
</evidence>
<dbReference type="GO" id="GO:0005886">
    <property type="term" value="C:plasma membrane"/>
    <property type="evidence" value="ECO:0007669"/>
    <property type="project" value="UniProtKB-SubCell"/>
</dbReference>
<feature type="transmembrane region" description="Helical" evidence="10">
    <location>
        <begin position="279"/>
        <end position="305"/>
    </location>
</feature>
<dbReference type="EMBL" id="CAJNRD030001123">
    <property type="protein sequence ID" value="CAG5102446.1"/>
    <property type="molecule type" value="Genomic_DNA"/>
</dbReference>
<feature type="non-terminal residue" evidence="11">
    <location>
        <position position="1"/>
    </location>
</feature>
<evidence type="ECO:0000256" key="7">
    <source>
        <dbReference type="ARBA" id="ARBA00023136"/>
    </source>
</evidence>
<feature type="non-terminal residue" evidence="11">
    <location>
        <position position="366"/>
    </location>
</feature>
<evidence type="ECO:0000256" key="8">
    <source>
        <dbReference type="ARBA" id="ARBA00023170"/>
    </source>
</evidence>
<keyword evidence="7 10" id="KW-0472">Membrane</keyword>
<evidence type="ECO:0000256" key="2">
    <source>
        <dbReference type="ARBA" id="ARBA00022475"/>
    </source>
</evidence>
<keyword evidence="2" id="KW-1003">Cell membrane</keyword>
<comment type="caution">
    <text evidence="11">The sequence shown here is derived from an EMBL/GenBank/DDBJ whole genome shotgun (WGS) entry which is preliminary data.</text>
</comment>
<evidence type="ECO:0000256" key="3">
    <source>
        <dbReference type="ARBA" id="ARBA00022606"/>
    </source>
</evidence>
<dbReference type="OrthoDB" id="8189294at2759"/>
<dbReference type="PANTHER" id="PTHR21137">
    <property type="entry name" value="ODORANT RECEPTOR"/>
    <property type="match status" value="1"/>
</dbReference>
<evidence type="ECO:0000256" key="9">
    <source>
        <dbReference type="ARBA" id="ARBA00023224"/>
    </source>
</evidence>
<feature type="transmembrane region" description="Helical" evidence="10">
    <location>
        <begin position="113"/>
        <end position="135"/>
    </location>
</feature>
<sequence length="366" mass="41943">IILTLLGLWRPIDWRGCKSLLYNTYTCFIIFKNIFFITTEFTDIALSSKTVDDFTQGLAKMLGVVAATGKIFGVIINRNLILEAINVLNLKPFKVSDDHEEDILKKYVKLSNLVTYFSVAFYTVAVAIIEIPGVLPYRAWFPYDYTRKNVFLATAVHQLYTFFIDSWVHVAFDTLYVGSMLLVSSHISVLEYRLGKTVFDMNKISDLVVNTDVVNNACNILIAEWINHHNEVLRYSREVHEIFSRAILLNYCLSSTQICMTAYSLANLSASSSEFKSEMIFFIALVLQIFMITMAAHQVILKVHLNFSAYNTDWTNLSIKTKKSFVFIILQTLKPVVFSLGYFVNLSLETFKQVIKLSYSIYNLLQ</sequence>
<reference evidence="11" key="1">
    <citation type="submission" date="2021-04" db="EMBL/GenBank/DDBJ databases">
        <authorList>
            <person name="Chebbi M.A.C M."/>
        </authorList>
    </citation>
    <scope>NUCLEOTIDE SEQUENCE</scope>
</reference>
<evidence type="ECO:0000256" key="5">
    <source>
        <dbReference type="ARBA" id="ARBA00022725"/>
    </source>
</evidence>
<gene>
    <name evidence="11" type="ORF">HICCMSTLAB_LOCUS11019</name>
</gene>
<keyword evidence="6 10" id="KW-1133">Transmembrane helix</keyword>
<keyword evidence="12" id="KW-1185">Reference proteome</keyword>
<organism evidence="11 12">
    <name type="scientific">Cotesia congregata</name>
    <name type="common">Parasitoid wasp</name>
    <name type="synonym">Apanteles congregatus</name>
    <dbReference type="NCBI Taxonomy" id="51543"/>
    <lineage>
        <taxon>Eukaryota</taxon>
        <taxon>Metazoa</taxon>
        <taxon>Ecdysozoa</taxon>
        <taxon>Arthropoda</taxon>
        <taxon>Hexapoda</taxon>
        <taxon>Insecta</taxon>
        <taxon>Pterygota</taxon>
        <taxon>Neoptera</taxon>
        <taxon>Endopterygota</taxon>
        <taxon>Hymenoptera</taxon>
        <taxon>Apocrita</taxon>
        <taxon>Ichneumonoidea</taxon>
        <taxon>Braconidae</taxon>
        <taxon>Microgastrinae</taxon>
        <taxon>Cotesia</taxon>
    </lineage>
</organism>
<evidence type="ECO:0000256" key="4">
    <source>
        <dbReference type="ARBA" id="ARBA00022692"/>
    </source>
</evidence>
<evidence type="ECO:0000313" key="12">
    <source>
        <dbReference type="Proteomes" id="UP000786811"/>
    </source>
</evidence>
<keyword evidence="9" id="KW-0807">Transducer</keyword>
<feature type="transmembrane region" description="Helical" evidence="10">
    <location>
        <begin position="58"/>
        <end position="76"/>
    </location>
</feature>
<evidence type="ECO:0000256" key="10">
    <source>
        <dbReference type="SAM" id="Phobius"/>
    </source>
</evidence>
<dbReference type="GO" id="GO:0004984">
    <property type="term" value="F:olfactory receptor activity"/>
    <property type="evidence" value="ECO:0007669"/>
    <property type="project" value="InterPro"/>
</dbReference>
<feature type="transmembrane region" description="Helical" evidence="10">
    <location>
        <begin position="20"/>
        <end position="38"/>
    </location>
</feature>
<accession>A0A8J2HNK5</accession>
<dbReference type="Pfam" id="PF02949">
    <property type="entry name" value="7tm_6"/>
    <property type="match status" value="1"/>
</dbReference>
<keyword evidence="5" id="KW-0552">Olfaction</keyword>
<dbReference type="GO" id="GO:0007165">
    <property type="term" value="P:signal transduction"/>
    <property type="evidence" value="ECO:0007669"/>
    <property type="project" value="UniProtKB-KW"/>
</dbReference>
<evidence type="ECO:0000256" key="6">
    <source>
        <dbReference type="ARBA" id="ARBA00022989"/>
    </source>
</evidence>
<dbReference type="Proteomes" id="UP000786811">
    <property type="component" value="Unassembled WGS sequence"/>
</dbReference>
<dbReference type="InterPro" id="IPR004117">
    <property type="entry name" value="7tm6_olfct_rcpt"/>
</dbReference>
<protein>
    <submittedName>
        <fullName evidence="11">Olfactory receptor 212</fullName>
    </submittedName>
</protein>
<name>A0A8J2HNK5_COTCN</name>
<feature type="transmembrane region" description="Helical" evidence="10">
    <location>
        <begin position="325"/>
        <end position="348"/>
    </location>
</feature>
<keyword evidence="4 10" id="KW-0812">Transmembrane</keyword>
<comment type="subcellular location">
    <subcellularLocation>
        <location evidence="1">Cell membrane</location>
        <topology evidence="1">Multi-pass membrane protein</topology>
    </subcellularLocation>
</comment>
<evidence type="ECO:0000256" key="1">
    <source>
        <dbReference type="ARBA" id="ARBA00004651"/>
    </source>
</evidence>
<keyword evidence="3" id="KW-0716">Sensory transduction</keyword>
<dbReference type="GO" id="GO:0005549">
    <property type="term" value="F:odorant binding"/>
    <property type="evidence" value="ECO:0007669"/>
    <property type="project" value="InterPro"/>
</dbReference>